<name>A0A6T7GWL8_9STRA</name>
<dbReference type="InterPro" id="IPR042099">
    <property type="entry name" value="ANL_N_sf"/>
</dbReference>
<keyword evidence="1" id="KW-0547">Nucleotide-binding</keyword>
<protein>
    <recommendedName>
        <fullName evidence="3">AMP-dependent synthetase/ligase domain-containing protein</fullName>
    </recommendedName>
</protein>
<evidence type="ECO:0000256" key="2">
    <source>
        <dbReference type="ARBA" id="ARBA00022840"/>
    </source>
</evidence>
<dbReference type="InterPro" id="IPR020845">
    <property type="entry name" value="AMP-binding_CS"/>
</dbReference>
<dbReference type="PANTHER" id="PTHR43272:SF33">
    <property type="entry name" value="AMP-BINDING DOMAIN-CONTAINING PROTEIN-RELATED"/>
    <property type="match status" value="1"/>
</dbReference>
<dbReference type="PANTHER" id="PTHR43272">
    <property type="entry name" value="LONG-CHAIN-FATTY-ACID--COA LIGASE"/>
    <property type="match status" value="1"/>
</dbReference>
<dbReference type="EMBL" id="HBHQ01006306">
    <property type="protein sequence ID" value="CAD9812418.1"/>
    <property type="molecule type" value="Transcribed_RNA"/>
</dbReference>
<feature type="domain" description="AMP-dependent synthetase/ligase" evidence="3">
    <location>
        <begin position="98"/>
        <end position="500"/>
    </location>
</feature>
<accession>A0A6T7GWL8</accession>
<proteinExistence type="predicted"/>
<evidence type="ECO:0000256" key="1">
    <source>
        <dbReference type="ARBA" id="ARBA00022741"/>
    </source>
</evidence>
<dbReference type="InterPro" id="IPR000873">
    <property type="entry name" value="AMP-dep_synth/lig_dom"/>
</dbReference>
<evidence type="ECO:0000259" key="3">
    <source>
        <dbReference type="Pfam" id="PF00501"/>
    </source>
</evidence>
<evidence type="ECO:0000313" key="4">
    <source>
        <dbReference type="EMBL" id="CAD9812418.1"/>
    </source>
</evidence>
<dbReference type="GO" id="GO:0005524">
    <property type="term" value="F:ATP binding"/>
    <property type="evidence" value="ECO:0007669"/>
    <property type="project" value="UniProtKB-KW"/>
</dbReference>
<dbReference type="Pfam" id="PF23562">
    <property type="entry name" value="AMP-binding_C_3"/>
    <property type="match status" value="1"/>
</dbReference>
<dbReference type="Pfam" id="PF00501">
    <property type="entry name" value="AMP-binding"/>
    <property type="match status" value="1"/>
</dbReference>
<gene>
    <name evidence="4" type="ORF">ASEP1449_LOCUS4243</name>
    <name evidence="5" type="ORF">ASEP1449_LOCUS4244</name>
</gene>
<organism evidence="4">
    <name type="scientific">Attheya septentrionalis</name>
    <dbReference type="NCBI Taxonomy" id="420275"/>
    <lineage>
        <taxon>Eukaryota</taxon>
        <taxon>Sar</taxon>
        <taxon>Stramenopiles</taxon>
        <taxon>Ochrophyta</taxon>
        <taxon>Bacillariophyta</taxon>
        <taxon>Coscinodiscophyceae</taxon>
        <taxon>Chaetocerotophycidae</taxon>
        <taxon>Chaetocerotales</taxon>
        <taxon>Attheyaceae</taxon>
        <taxon>Attheya</taxon>
    </lineage>
</organism>
<keyword evidence="2" id="KW-0067">ATP-binding</keyword>
<dbReference type="PROSITE" id="PS00455">
    <property type="entry name" value="AMP_BINDING"/>
    <property type="match status" value="1"/>
</dbReference>
<dbReference type="SUPFAM" id="SSF56801">
    <property type="entry name" value="Acetyl-CoA synthetase-like"/>
    <property type="match status" value="1"/>
</dbReference>
<dbReference type="GO" id="GO:0004467">
    <property type="term" value="F:long-chain fatty acid-CoA ligase activity"/>
    <property type="evidence" value="ECO:0007669"/>
    <property type="project" value="TreeGrafter"/>
</dbReference>
<dbReference type="GO" id="GO:0016020">
    <property type="term" value="C:membrane"/>
    <property type="evidence" value="ECO:0007669"/>
    <property type="project" value="TreeGrafter"/>
</dbReference>
<reference evidence="4" key="1">
    <citation type="submission" date="2021-01" db="EMBL/GenBank/DDBJ databases">
        <authorList>
            <person name="Corre E."/>
            <person name="Pelletier E."/>
            <person name="Niang G."/>
            <person name="Scheremetjew M."/>
            <person name="Finn R."/>
            <person name="Kale V."/>
            <person name="Holt S."/>
            <person name="Cochrane G."/>
            <person name="Meng A."/>
            <person name="Brown T."/>
            <person name="Cohen L."/>
        </authorList>
    </citation>
    <scope>NUCLEOTIDE SEQUENCE</scope>
    <source>
        <strain evidence="4">CCMP2084</strain>
    </source>
</reference>
<dbReference type="AlphaFoldDB" id="A0A6T7GWL8"/>
<dbReference type="EMBL" id="HBHQ01006307">
    <property type="protein sequence ID" value="CAD9812419.1"/>
    <property type="molecule type" value="Transcribed_RNA"/>
</dbReference>
<sequence>MRIASAQKIYSTANRLTSRTVVSNRSIRVAPTSVNTGNSYPPVFLTQCRHFSEAPNDILDAKNLLKFETLHELQDHACQAFATNDIFGTYVADDKDGGKFEWMTYEDWGQRVEKCRSILKDMGVEEYSKIGIISNNRWEWATIAAAAYSLNATLVPMYEAQLPSDWAFILNDSGCTALFCATQDIYDRVMKEVIPSAPLIKSTVCLDAKLGEPHGFATLMKQASAKTSSVLAPTPDDLANLVYTSGTTGKPKGVELTHANTVSNMKGVRNMVDDPHDFIRQTDRSLAFLPWAHSYGQTCELWCGVAHGSGAAICRGVPSLLEDLQLVRPTVLFAVPTLYKRIFDGVNNLIENASPLRKGLMKKALSVGRKRTEAQRGTGPSLGMLDKMQLKILDGLVLSKIRDRFGGNLRHGFVAGAACPRQVIDFMDDVGISICEGYGLTETSPIISLNTPYRRQVGSVGHALPDVHVVILSEDGTKNLGPGEEGEICCYGPNVMRGYYGAPEETAKVITLAPDGKSRLFHTGDLGQMNDAGFVSVTGRLKEQYKLENGKYVCPTPIEESIGMSRFIMQVVLCGANRDYNVALLVPDWNALRSELKVGEDFTEDDLANDERVKALIDSEIQNHCQKLKKFETPNAWAFVAPFTAANNMLTPKMSIRRHMVMKTYEDVIAHLYGDEIVVPYSADGVHHEEKKVA</sequence>
<dbReference type="Gene3D" id="3.40.50.12780">
    <property type="entry name" value="N-terminal domain of ligase-like"/>
    <property type="match status" value="1"/>
</dbReference>
<evidence type="ECO:0000313" key="5">
    <source>
        <dbReference type="EMBL" id="CAD9812419.1"/>
    </source>
</evidence>